<dbReference type="Proteomes" id="UP001165366">
    <property type="component" value="Unassembled WGS sequence"/>
</dbReference>
<dbReference type="PANTHER" id="PTHR30572:SF4">
    <property type="entry name" value="ABC TRANSPORTER PERMEASE YTRF"/>
    <property type="match status" value="1"/>
</dbReference>
<keyword evidence="5 7" id="KW-0472">Membrane</keyword>
<name>A0ABS9K9E5_9BACT</name>
<evidence type="ECO:0000256" key="2">
    <source>
        <dbReference type="ARBA" id="ARBA00022475"/>
    </source>
</evidence>
<keyword evidence="4 7" id="KW-1133">Transmembrane helix</keyword>
<keyword evidence="3 7" id="KW-0812">Transmembrane</keyword>
<dbReference type="InterPro" id="IPR003838">
    <property type="entry name" value="ABC3_permease_C"/>
</dbReference>
<evidence type="ECO:0000259" key="9">
    <source>
        <dbReference type="Pfam" id="PF12704"/>
    </source>
</evidence>
<evidence type="ECO:0000256" key="6">
    <source>
        <dbReference type="ARBA" id="ARBA00038076"/>
    </source>
</evidence>
<comment type="caution">
    <text evidence="10">The sequence shown here is derived from an EMBL/GenBank/DDBJ whole genome shotgun (WGS) entry which is preliminary data.</text>
</comment>
<sequence>MLKKLIYNFDIALEAIKQNTMRSFLTSLGIIFGVASVIAMLAIGRGAQQEVLQQMQLLGTNNVIVEPVVRQVEGEVQQVDGVAQEENRYSPGLTLEDMQSIVQNISNIESVSPEIVFDTEFIRNGRLRSGKLIGVSQEYFDINSFTFAAGGTFSDIQVRDSEPVCIIGSDIENRFFAGEKALGQKIKAGDIWFTVVGVLEKREISTENIENLGIRNYNLDIYTPATTVLLRYKNRGMLTGQDIQSAAANNGAENTTTIGQNYHQLDKLIVRVSDNRYSVPISDIIRRMLTRRHNGVIDFEVIVPELLLQQERRTQSIFNIVLSSIASISLIVGGIGIMNIMLASVVERIREIGVRRAVGALKQDIKFQFLTEALAISITGGIIGIILGIAFSYLIEITAGIQTIVTILSIFISFGVAMSIGVIFGYFPAKRAAEQDPVKSLHHE</sequence>
<feature type="transmembrane region" description="Helical" evidence="7">
    <location>
        <begin position="401"/>
        <end position="427"/>
    </location>
</feature>
<dbReference type="InterPro" id="IPR050250">
    <property type="entry name" value="Macrolide_Exporter_MacB"/>
</dbReference>
<keyword evidence="2" id="KW-1003">Cell membrane</keyword>
<protein>
    <submittedName>
        <fullName evidence="10">ABC transporter permease</fullName>
    </submittedName>
</protein>
<organism evidence="10 11">
    <name type="scientific">Rhodohalobacter sulfatireducens</name>
    <dbReference type="NCBI Taxonomy" id="2911366"/>
    <lineage>
        <taxon>Bacteria</taxon>
        <taxon>Pseudomonadati</taxon>
        <taxon>Balneolota</taxon>
        <taxon>Balneolia</taxon>
        <taxon>Balneolales</taxon>
        <taxon>Balneolaceae</taxon>
        <taxon>Rhodohalobacter</taxon>
    </lineage>
</organism>
<feature type="transmembrane region" description="Helical" evidence="7">
    <location>
        <begin position="317"/>
        <end position="346"/>
    </location>
</feature>
<evidence type="ECO:0000256" key="4">
    <source>
        <dbReference type="ARBA" id="ARBA00022989"/>
    </source>
</evidence>
<feature type="domain" description="ABC3 transporter permease C-terminal" evidence="8">
    <location>
        <begin position="324"/>
        <end position="437"/>
    </location>
</feature>
<feature type="transmembrane region" description="Helical" evidence="7">
    <location>
        <begin position="21"/>
        <end position="43"/>
    </location>
</feature>
<comment type="subcellular location">
    <subcellularLocation>
        <location evidence="1">Cell membrane</location>
        <topology evidence="1">Multi-pass membrane protein</topology>
    </subcellularLocation>
</comment>
<reference evidence="10" key="2">
    <citation type="submission" date="2024-05" db="EMBL/GenBank/DDBJ databases">
        <title>Rhodohalobacter halophilus gen. nov., sp. nov., a moderately halophilic member of the family Balneolaceae.</title>
        <authorList>
            <person name="Xia J."/>
        </authorList>
    </citation>
    <scope>NUCLEOTIDE SEQUENCE</scope>
    <source>
        <strain evidence="10">WB101</strain>
    </source>
</reference>
<reference evidence="10" key="1">
    <citation type="submission" date="2022-01" db="EMBL/GenBank/DDBJ databases">
        <authorList>
            <person name="Wang Y."/>
        </authorList>
    </citation>
    <scope>NUCLEOTIDE SEQUENCE</scope>
    <source>
        <strain evidence="10">WB101</strain>
    </source>
</reference>
<evidence type="ECO:0000256" key="7">
    <source>
        <dbReference type="SAM" id="Phobius"/>
    </source>
</evidence>
<dbReference type="PANTHER" id="PTHR30572">
    <property type="entry name" value="MEMBRANE COMPONENT OF TRANSPORTER-RELATED"/>
    <property type="match status" value="1"/>
</dbReference>
<dbReference type="Pfam" id="PF02687">
    <property type="entry name" value="FtsX"/>
    <property type="match status" value="1"/>
</dbReference>
<dbReference type="Pfam" id="PF12704">
    <property type="entry name" value="MacB_PCD"/>
    <property type="match status" value="1"/>
</dbReference>
<dbReference type="InterPro" id="IPR025857">
    <property type="entry name" value="MacB_PCD"/>
</dbReference>
<feature type="domain" description="MacB-like periplasmic core" evidence="9">
    <location>
        <begin position="23"/>
        <end position="232"/>
    </location>
</feature>
<dbReference type="RefSeq" id="WP_237852329.1">
    <property type="nucleotide sequence ID" value="NZ_JAKLWS010000002.1"/>
</dbReference>
<dbReference type="EMBL" id="JAKLWS010000002">
    <property type="protein sequence ID" value="MCG2587485.1"/>
    <property type="molecule type" value="Genomic_DNA"/>
</dbReference>
<evidence type="ECO:0000256" key="5">
    <source>
        <dbReference type="ARBA" id="ARBA00023136"/>
    </source>
</evidence>
<proteinExistence type="inferred from homology"/>
<gene>
    <name evidence="10" type="ORF">L6773_02825</name>
</gene>
<feature type="transmembrane region" description="Helical" evidence="7">
    <location>
        <begin position="367"/>
        <end position="395"/>
    </location>
</feature>
<evidence type="ECO:0000313" key="10">
    <source>
        <dbReference type="EMBL" id="MCG2587485.1"/>
    </source>
</evidence>
<evidence type="ECO:0000259" key="8">
    <source>
        <dbReference type="Pfam" id="PF02687"/>
    </source>
</evidence>
<evidence type="ECO:0000313" key="11">
    <source>
        <dbReference type="Proteomes" id="UP001165366"/>
    </source>
</evidence>
<comment type="similarity">
    <text evidence="6">Belongs to the ABC-4 integral membrane protein family.</text>
</comment>
<accession>A0ABS9K9E5</accession>
<evidence type="ECO:0000256" key="1">
    <source>
        <dbReference type="ARBA" id="ARBA00004651"/>
    </source>
</evidence>
<evidence type="ECO:0000256" key="3">
    <source>
        <dbReference type="ARBA" id="ARBA00022692"/>
    </source>
</evidence>
<keyword evidence="11" id="KW-1185">Reference proteome</keyword>